<name>A0A7G9TE79_PSEMX</name>
<dbReference type="EMBL" id="CP060731">
    <property type="protein sequence ID" value="QNN78404.1"/>
    <property type="molecule type" value="Genomic_DNA"/>
</dbReference>
<sequence length="504" mass="56080">MTGSRRVLSLSKPVAGGEPEPIDVRVPVGIFDVQLPARQFVVHHKVAEVGDVSLTTEFLLRLLHSADGVPEDVAASFFGFNANEVAYVIRDAENRAYISRSEGRIWMTDAGNALFKEGDKPQIYEVVKKTERVGFDLLSLAPCEREPQSEFERSLPEIAVRDPNVVANASKHVPESFRRFYGEISSRRDREAADQLKRSLYSVDDVVAGDRFSAVVPFVAMASVRRPSEPEVFLEKWRTGHELADRDRVVHGVAEFLENLRTVRTPEDANALDVLAQIAPEYLKEYLNRSGFASLRYFKELAGRAGELRSNRPTVGIVGALYQPENIERIATAIGYTNDRALVNDDVFLWVVPRRSAWGASRSFLELLETLAREGVDIDETGRKLERAPILIDEGKPQWRLIKAASTTYCRPNTGAIPSSLEVLLIPRRVAAVVVHAPIGEGHGFPIPLGILSFDPTIVGRVHRYLTSHLPAEVTKYGSTDGFNIRSCLEWRQDADTEVPNSGP</sequence>
<evidence type="ECO:0000313" key="2">
    <source>
        <dbReference type="Proteomes" id="UP000515838"/>
    </source>
</evidence>
<dbReference type="Proteomes" id="UP000515838">
    <property type="component" value="Chromosome"/>
</dbReference>
<dbReference type="AlphaFoldDB" id="A0A7G9TE79"/>
<gene>
    <name evidence="1" type="ORF">IAE60_02910</name>
</gene>
<accession>A0A7G9TE79</accession>
<reference evidence="1 2" key="1">
    <citation type="submission" date="2020-08" db="EMBL/GenBank/DDBJ databases">
        <title>Streptomycin Non-resistant strain, P. mexicana.</title>
        <authorList>
            <person name="Ganesh-Kumar S."/>
            <person name="Zhe T."/>
            <person name="Yu Z."/>
            <person name="Min Y."/>
        </authorList>
    </citation>
    <scope>NUCLEOTIDE SEQUENCE [LARGE SCALE GENOMIC DNA]</scope>
    <source>
        <strain evidence="1 2">GTZY2</strain>
    </source>
</reference>
<protein>
    <submittedName>
        <fullName evidence="1">Uncharacterized protein</fullName>
    </submittedName>
</protein>
<dbReference type="RefSeq" id="WP_187573792.1">
    <property type="nucleotide sequence ID" value="NZ_CP060731.1"/>
</dbReference>
<evidence type="ECO:0000313" key="1">
    <source>
        <dbReference type="EMBL" id="QNN78404.1"/>
    </source>
</evidence>
<organism evidence="1 2">
    <name type="scientific">Pseudoxanthomonas mexicana</name>
    <dbReference type="NCBI Taxonomy" id="128785"/>
    <lineage>
        <taxon>Bacteria</taxon>
        <taxon>Pseudomonadati</taxon>
        <taxon>Pseudomonadota</taxon>
        <taxon>Gammaproteobacteria</taxon>
        <taxon>Lysobacterales</taxon>
        <taxon>Lysobacteraceae</taxon>
        <taxon>Pseudoxanthomonas</taxon>
    </lineage>
</organism>
<proteinExistence type="predicted"/>
<dbReference type="GeneID" id="81469899"/>